<comment type="caution">
    <text evidence="1">The sequence shown here is derived from an EMBL/GenBank/DDBJ whole genome shotgun (WGS) entry which is preliminary data.</text>
</comment>
<organism evidence="1 2">
    <name type="scientific">Phormidesmis priestleyi ULC007</name>
    <dbReference type="NCBI Taxonomy" id="1920490"/>
    <lineage>
        <taxon>Bacteria</taxon>
        <taxon>Bacillati</taxon>
        <taxon>Cyanobacteriota</taxon>
        <taxon>Cyanophyceae</taxon>
        <taxon>Leptolyngbyales</taxon>
        <taxon>Leptolyngbyaceae</taxon>
        <taxon>Phormidesmis</taxon>
    </lineage>
</organism>
<sequence length="556" mass="63770">MPDHDYVPLMFQAQVGGRSQIQRLIPHQKEDQQAYDWAKQWQEACDHKTVPQFEAHVKTRECRFTWRMVTNSGQDAGVIRPVIGDRGWAYFPGSSMKGAFLRACKQLCPADEVLQFCGGKGKDGELHPGVLRFHGGYPKNAEWLNDSLVDIVHPQEDFQTKDQSSHSPNILISLHQPTFVFGISSTEPLINDQWETVWKVWQAALERGLGSRVSAGYGQISTHSGNKLIGFALSGEGQASKLINGQGEFRSNIFKAALRGHTRRLFNGITDEKTVDTITKRLWGGIGKGEEATVGLLGIAFSAPDLELDEWRSPVNRNNVAPVYETGDAVLDVLLMKSDLTPEQRDELRLFTIRLMKFAMLLGGFGKSWRRADHRKFFPDYQRQMIGCHWQFTKRSYPLYIPFGDNLAPIAKFLDTFHVKGKEFFELQNIANRSNPTSGIREAWRKDNVQVWGRLAEDEEDHLAIDWLHQDYKKGFSIKQSELTGQMSQVGRMWHRMYPRFRRVTTSEGKDVWKPTDQYAELLTIFPNVTRNEQEKQKAQDFLKFLAQETDFKQLW</sequence>
<evidence type="ECO:0008006" key="3">
    <source>
        <dbReference type="Google" id="ProtNLM"/>
    </source>
</evidence>
<dbReference type="Proteomes" id="UP000238634">
    <property type="component" value="Unassembled WGS sequence"/>
</dbReference>
<dbReference type="RefSeq" id="WP_073069967.1">
    <property type="nucleotide sequence ID" value="NZ_MPPI01000004.1"/>
</dbReference>
<accession>A0A2T1DLD7</accession>
<protein>
    <recommendedName>
        <fullName evidence="3">RAMP superfamily protein</fullName>
    </recommendedName>
</protein>
<reference evidence="1 2" key="1">
    <citation type="submission" date="2018-02" db="EMBL/GenBank/DDBJ databases">
        <authorList>
            <person name="Cohen D.B."/>
            <person name="Kent A.D."/>
        </authorList>
    </citation>
    <scope>NUCLEOTIDE SEQUENCE [LARGE SCALE GENOMIC DNA]</scope>
    <source>
        <strain evidence="1 2">ULC007</strain>
    </source>
</reference>
<keyword evidence="2" id="KW-1185">Reference proteome</keyword>
<evidence type="ECO:0000313" key="1">
    <source>
        <dbReference type="EMBL" id="PSB21317.1"/>
    </source>
</evidence>
<name>A0A2T1DLD7_9CYAN</name>
<dbReference type="EMBL" id="PVWG01000003">
    <property type="protein sequence ID" value="PSB21317.1"/>
    <property type="molecule type" value="Genomic_DNA"/>
</dbReference>
<proteinExistence type="predicted"/>
<reference evidence="1 2" key="2">
    <citation type="submission" date="2018-03" db="EMBL/GenBank/DDBJ databases">
        <title>The ancient ancestry and fast evolution of plastids.</title>
        <authorList>
            <person name="Moore K.R."/>
            <person name="Magnabosco C."/>
            <person name="Momper L."/>
            <person name="Gold D.A."/>
            <person name="Bosak T."/>
            <person name="Fournier G.P."/>
        </authorList>
    </citation>
    <scope>NUCLEOTIDE SEQUENCE [LARGE SCALE GENOMIC DNA]</scope>
    <source>
        <strain evidence="1 2">ULC007</strain>
    </source>
</reference>
<evidence type="ECO:0000313" key="2">
    <source>
        <dbReference type="Proteomes" id="UP000238634"/>
    </source>
</evidence>
<dbReference type="OrthoDB" id="9813956at2"/>
<dbReference type="AlphaFoldDB" id="A0A2T1DLD7"/>
<dbReference type="STRING" id="1920490.GCA_001895925_02338"/>
<gene>
    <name evidence="1" type="ORF">C7B65_05150</name>
</gene>